<dbReference type="PANTHER" id="PTHR43861:SF1">
    <property type="entry name" value="TRANS-ACONITATE 2-METHYLTRANSFERASE"/>
    <property type="match status" value="1"/>
</dbReference>
<keyword evidence="3 5" id="KW-0808">Transferase</keyword>
<evidence type="ECO:0000259" key="6">
    <source>
        <dbReference type="Pfam" id="PF13649"/>
    </source>
</evidence>
<evidence type="ECO:0000256" key="5">
    <source>
        <dbReference type="HAMAP-Rule" id="MF_00560"/>
    </source>
</evidence>
<comment type="catalytic activity">
    <reaction evidence="5">
        <text>trans-aconitate + S-adenosyl-L-methionine = (E)-3-(methoxycarbonyl)pent-2-enedioate + S-adenosyl-L-homocysteine</text>
        <dbReference type="Rhea" id="RHEA:14969"/>
        <dbReference type="ChEBI" id="CHEBI:15708"/>
        <dbReference type="ChEBI" id="CHEBI:57470"/>
        <dbReference type="ChEBI" id="CHEBI:57856"/>
        <dbReference type="ChEBI" id="CHEBI:59789"/>
        <dbReference type="EC" id="2.1.1.144"/>
    </reaction>
</comment>
<dbReference type="PANTHER" id="PTHR43861">
    <property type="entry name" value="TRANS-ACONITATE 2-METHYLTRANSFERASE-RELATED"/>
    <property type="match status" value="1"/>
</dbReference>
<reference evidence="7" key="1">
    <citation type="submission" date="2023-02" db="EMBL/GenBank/DDBJ databases">
        <title>Description of Herbaspirillum huttiense subsp. nephrolepsisexaltata and Herbaspirillum huttiense subsp. lycopersicon.</title>
        <authorList>
            <person name="Poudel M."/>
            <person name="Sharma A."/>
            <person name="Goss E."/>
            <person name="Tapia J.H."/>
            <person name="Harmon C.M."/>
            <person name="Jones J.B."/>
        </authorList>
    </citation>
    <scope>NUCLEOTIDE SEQUENCE</scope>
    <source>
        <strain evidence="7">NC40101</strain>
    </source>
</reference>
<keyword evidence="2 5" id="KW-0489">Methyltransferase</keyword>
<dbReference type="Pfam" id="PF13649">
    <property type="entry name" value="Methyltransf_25"/>
    <property type="match status" value="1"/>
</dbReference>
<dbReference type="HAMAP" id="MF_00560">
    <property type="entry name" value="Tran_acon_Me_trans"/>
    <property type="match status" value="1"/>
</dbReference>
<feature type="domain" description="Methyltransferase" evidence="6">
    <location>
        <begin position="45"/>
        <end position="134"/>
    </location>
</feature>
<dbReference type="InterPro" id="IPR023149">
    <property type="entry name" value="Trans_acon_MeTrfase_C"/>
</dbReference>
<dbReference type="SUPFAM" id="SSF53335">
    <property type="entry name" value="S-adenosyl-L-methionine-dependent methyltransferases"/>
    <property type="match status" value="1"/>
</dbReference>
<dbReference type="InterPro" id="IPR029063">
    <property type="entry name" value="SAM-dependent_MTases_sf"/>
</dbReference>
<dbReference type="CDD" id="cd02440">
    <property type="entry name" value="AdoMet_MTases"/>
    <property type="match status" value="1"/>
</dbReference>
<dbReference type="Gene3D" id="3.40.50.150">
    <property type="entry name" value="Vaccinia Virus protein VP39"/>
    <property type="match status" value="1"/>
</dbReference>
<gene>
    <name evidence="5" type="primary">tam</name>
    <name evidence="7" type="ORF">RJN63_19920</name>
</gene>
<name>A0AAE4K7X3_9BURK</name>
<proteinExistence type="inferred from homology"/>
<dbReference type="GO" id="GO:0005737">
    <property type="term" value="C:cytoplasm"/>
    <property type="evidence" value="ECO:0007669"/>
    <property type="project" value="UniProtKB-SubCell"/>
</dbReference>
<dbReference type="InterPro" id="IPR041698">
    <property type="entry name" value="Methyltransf_25"/>
</dbReference>
<evidence type="ECO:0000256" key="4">
    <source>
        <dbReference type="ARBA" id="ARBA00022691"/>
    </source>
</evidence>
<comment type="subcellular location">
    <subcellularLocation>
        <location evidence="5">Cytoplasm</location>
    </subcellularLocation>
</comment>
<protein>
    <recommendedName>
        <fullName evidence="5">Trans-aconitate 2-methyltransferase</fullName>
        <ecNumber evidence="5">2.1.1.144</ecNumber>
    </recommendedName>
</protein>
<keyword evidence="1 5" id="KW-0963">Cytoplasm</keyword>
<comment type="similarity">
    <text evidence="5">Belongs to the methyltransferase superfamily. Tam family.</text>
</comment>
<accession>A0AAE4K7X3</accession>
<evidence type="ECO:0000256" key="2">
    <source>
        <dbReference type="ARBA" id="ARBA00022603"/>
    </source>
</evidence>
<dbReference type="Gene3D" id="1.10.150.290">
    <property type="entry name" value="S-adenosyl-L-methionine-dependent methyltransferases"/>
    <property type="match status" value="1"/>
</dbReference>
<dbReference type="RefSeq" id="WP_310835725.1">
    <property type="nucleotide sequence ID" value="NZ_JAVLSM010000001.1"/>
</dbReference>
<dbReference type="GO" id="GO:0032259">
    <property type="term" value="P:methylation"/>
    <property type="evidence" value="ECO:0007669"/>
    <property type="project" value="UniProtKB-KW"/>
</dbReference>
<sequence length="267" mass="30188">MQTSPESMQAQVQWDVSQYLRFGGERLRPALDLMLHLPVQNPARILDLGCGTGNLTALLQQRWPRAEVLGVDGSDDMLDKARLNVPQARFIAADLNHWVPEDKLDLIYTNATLQWLPDHAQLFPRLLSFLNPGGCLAVQMPVMHDAPLRRAQVELARSPAYADVLADVSERRNVLEVGRYYDLLRPRVATLDIWQTSYLHILTGADPVLEWASGSSLRPYLEKLKGEQLQAFRTDYARRMQQAYPPSADGSTLLPFQRMFIVATLPD</sequence>
<evidence type="ECO:0000256" key="3">
    <source>
        <dbReference type="ARBA" id="ARBA00022679"/>
    </source>
</evidence>
<keyword evidence="4 5" id="KW-0949">S-adenosyl-L-methionine</keyword>
<evidence type="ECO:0000313" key="7">
    <source>
        <dbReference type="EMBL" id="MDT0339113.1"/>
    </source>
</evidence>
<dbReference type="EC" id="2.1.1.144" evidence="5"/>
<evidence type="ECO:0000256" key="1">
    <source>
        <dbReference type="ARBA" id="ARBA00022490"/>
    </source>
</evidence>
<dbReference type="AlphaFoldDB" id="A0AAE4K7X3"/>
<comment type="caution">
    <text evidence="7">The sequence shown here is derived from an EMBL/GenBank/DDBJ whole genome shotgun (WGS) entry which is preliminary data.</text>
</comment>
<dbReference type="InterPro" id="IPR023506">
    <property type="entry name" value="Trans-aconitate_MeTrfase"/>
</dbReference>
<dbReference type="EMBL" id="JAVRAA010000011">
    <property type="protein sequence ID" value="MDT0339113.1"/>
    <property type="molecule type" value="Genomic_DNA"/>
</dbReference>
<organism evidence="7">
    <name type="scientific">Herbaspirillum huttiense subsp. nephrolepidis</name>
    <dbReference type="NCBI Taxonomy" id="3075126"/>
    <lineage>
        <taxon>Bacteria</taxon>
        <taxon>Pseudomonadati</taxon>
        <taxon>Pseudomonadota</taxon>
        <taxon>Betaproteobacteria</taxon>
        <taxon>Burkholderiales</taxon>
        <taxon>Oxalobacteraceae</taxon>
        <taxon>Herbaspirillum</taxon>
    </lineage>
</organism>
<comment type="function">
    <text evidence="5">Catalyzes the S-adenosylmethionine monomethyl esterification of trans-aconitate.</text>
</comment>
<dbReference type="GO" id="GO:0030798">
    <property type="term" value="F:trans-aconitate 2-methyltransferase activity"/>
    <property type="evidence" value="ECO:0007669"/>
    <property type="project" value="UniProtKB-UniRule"/>
</dbReference>